<feature type="compositionally biased region" description="Basic and acidic residues" evidence="1">
    <location>
        <begin position="391"/>
        <end position="401"/>
    </location>
</feature>
<dbReference type="GO" id="GO:0005829">
    <property type="term" value="C:cytosol"/>
    <property type="evidence" value="ECO:0007669"/>
    <property type="project" value="TreeGrafter"/>
</dbReference>
<name>A0A1S3H1B5_LINAN</name>
<feature type="region of interest" description="Disordered" evidence="1">
    <location>
        <begin position="383"/>
        <end position="504"/>
    </location>
</feature>
<feature type="region of interest" description="Disordered" evidence="1">
    <location>
        <begin position="341"/>
        <end position="371"/>
    </location>
</feature>
<feature type="compositionally biased region" description="Basic and acidic residues" evidence="1">
    <location>
        <begin position="806"/>
        <end position="822"/>
    </location>
</feature>
<feature type="region of interest" description="Disordered" evidence="1">
    <location>
        <begin position="524"/>
        <end position="550"/>
    </location>
</feature>
<keyword evidence="3" id="KW-1185">Reference proteome</keyword>
<feature type="compositionally biased region" description="Polar residues" evidence="1">
    <location>
        <begin position="535"/>
        <end position="546"/>
    </location>
</feature>
<evidence type="ECO:0000313" key="3">
    <source>
        <dbReference type="Proteomes" id="UP000085678"/>
    </source>
</evidence>
<dbReference type="PANTHER" id="PTHR24006">
    <property type="entry name" value="UBIQUITIN CARBOXYL-TERMINAL HYDROLASE"/>
    <property type="match status" value="1"/>
</dbReference>
<dbReference type="PROSITE" id="PS00973">
    <property type="entry name" value="USP_2"/>
    <property type="match status" value="1"/>
</dbReference>
<feature type="region of interest" description="Disordered" evidence="1">
    <location>
        <begin position="12"/>
        <end position="82"/>
    </location>
</feature>
<gene>
    <name evidence="4" type="primary">LOC106150593</name>
</gene>
<dbReference type="PROSITE" id="PS00972">
    <property type="entry name" value="USP_1"/>
    <property type="match status" value="1"/>
</dbReference>
<feature type="compositionally biased region" description="Basic and acidic residues" evidence="1">
    <location>
        <begin position="292"/>
        <end position="301"/>
    </location>
</feature>
<dbReference type="PANTHER" id="PTHR24006:SF905">
    <property type="entry name" value="UBIQUITIN CARBOXYL-TERMINAL HYDROLASE 1"/>
    <property type="match status" value="1"/>
</dbReference>
<feature type="compositionally biased region" description="Basic residues" evidence="1">
    <location>
        <begin position="24"/>
        <end position="35"/>
    </location>
</feature>
<feature type="compositionally biased region" description="Basic and acidic residues" evidence="1">
    <location>
        <begin position="441"/>
        <end position="455"/>
    </location>
</feature>
<dbReference type="PROSITE" id="PS50235">
    <property type="entry name" value="USP_3"/>
    <property type="match status" value="1"/>
</dbReference>
<feature type="compositionally biased region" description="Basic and acidic residues" evidence="1">
    <location>
        <begin position="1028"/>
        <end position="1056"/>
    </location>
</feature>
<feature type="region of interest" description="Disordered" evidence="1">
    <location>
        <begin position="269"/>
        <end position="310"/>
    </location>
</feature>
<dbReference type="InterPro" id="IPR018200">
    <property type="entry name" value="USP_CS"/>
</dbReference>
<sequence>MISFFQRLKRSVGEMTVGEGQGPVRKRPRLSLKLKNKSEQKTEEVDQQKCESPQTGDGAPSKVQEEEESELPPLETEATERRELEVKEVPKVAGLENLGNTCFLNSVLQVLRYTPGFSQQLSILYKELSVIERKLAAEAKTGEGDSSSGDLLPWKLVRTLHKLFNRMDRLEEKCVNPGTELLFTRPERLLDIVRDLNPMFEGNLQHDAHEVLRCMLAYIEDATTEVNKYKVKAVPSIEPVPDSKQPTLMKFFQKNSVKKNLISVDELGSKGHDLAGSRSDQKPANGTQESSPVRKVEELKVPHTPKHSSPSIKIYTAEDIIEHVSGGKNLTSKFTSVNNEVTPVKQTEEEDGTKVTGVDTKTSPSPRSRKRLCLEDAVEEITGVRPSQDWNGHDMKQEKGNGDANINGNDDSMGPGSQRPVLKKDGAGAIVGRKRGRPRKGKSDSCLDHDAEKNVPLKGQSKKKKHSKSVSQEVLSKSFSGENGLGFEEPLPKPLKSNSDSKQPSITAMFAKKRLGMRGAVIKREPSPLAGGGEPNNSSLTPTKQNGRSHHFQENIDIVEDRKLNSAAFVRLTATPDPLSSKNTCQAGIKIDPKQKAKDNKLLSGAYVKIERSPFLESPKKNTQQKAGDTSSSSWNCSDRDSEMISQYAKSHVQDAKLSPGSPQVKLNRHAIDNYCSPKKENKNLSTVCESGTGTKQDSVNKIKIDLFGALNGKSGNDSNHLSNISEVDQKGVETKDAQKTKSNMTIKQSFEKMGVSISSKNQSGNLSLSSKHGDKSNKTSELPSESGRRMDVDLEIVKVVNGDRVGNKDDTDPEDKMDAHQPDTYMASPAKSPKSHRRKTNELDCLVQDLFQGSMALRTRCLECEGFTQRKEDFQDIGVPVKKEKVKKEEGDTDDETDDESCKPGSVSWLMEAFSEIERLQDDNKYFCDQCHRYVEAERSTQYVRLPQILMLHLKRFEANSGLFGGISKVNDFVATPLVLPCFSNRCKQPCRKHSHEFELYAVVMHSGISISSGHYTAYVKAPPVHKMKDPSKKTDVKSAERQRPVSERIKRKGEETAGKANSCNIYTQNEVDIPDYSGNWFECDDERICLKSEEDMQSLLNKQVSICETPYLLFYKMTPVPYERVVLV</sequence>
<dbReference type="RefSeq" id="XP_013378934.1">
    <property type="nucleotide sequence ID" value="XM_013523480.1"/>
</dbReference>
<feature type="region of interest" description="Disordered" evidence="1">
    <location>
        <begin position="615"/>
        <end position="640"/>
    </location>
</feature>
<dbReference type="GO" id="GO:0016579">
    <property type="term" value="P:protein deubiquitination"/>
    <property type="evidence" value="ECO:0007669"/>
    <property type="project" value="InterPro"/>
</dbReference>
<dbReference type="AlphaFoldDB" id="A0A1S3H1B5"/>
<feature type="region of interest" description="Disordered" evidence="1">
    <location>
        <begin position="1027"/>
        <end position="1056"/>
    </location>
</feature>
<accession>A0A1S3H1B5</accession>
<feature type="compositionally biased region" description="Basic and acidic residues" evidence="1">
    <location>
        <begin position="269"/>
        <end position="281"/>
    </location>
</feature>
<evidence type="ECO:0000259" key="2">
    <source>
        <dbReference type="PROSITE" id="PS50235"/>
    </source>
</evidence>
<dbReference type="GO" id="GO:0004843">
    <property type="term" value="F:cysteine-type deubiquitinase activity"/>
    <property type="evidence" value="ECO:0007669"/>
    <property type="project" value="InterPro"/>
</dbReference>
<dbReference type="InterPro" id="IPR028889">
    <property type="entry name" value="USP"/>
</dbReference>
<protein>
    <submittedName>
        <fullName evidence="4">Uncharacterized protein LOC106150593 isoform X2</fullName>
    </submittedName>
</protein>
<dbReference type="GeneID" id="106150593"/>
<dbReference type="InterPro" id="IPR001394">
    <property type="entry name" value="Peptidase_C19_UCH"/>
</dbReference>
<feature type="region of interest" description="Disordered" evidence="1">
    <location>
        <begin position="885"/>
        <end position="905"/>
    </location>
</feature>
<feature type="compositionally biased region" description="Polar residues" evidence="1">
    <location>
        <begin position="757"/>
        <end position="771"/>
    </location>
</feature>
<dbReference type="Gene3D" id="3.90.70.10">
    <property type="entry name" value="Cysteine proteinases"/>
    <property type="match status" value="2"/>
</dbReference>
<reference evidence="4" key="1">
    <citation type="submission" date="2025-08" db="UniProtKB">
        <authorList>
            <consortium name="RefSeq"/>
        </authorList>
    </citation>
    <scope>IDENTIFICATION</scope>
    <source>
        <tissue evidence="4">Gonads</tissue>
    </source>
</reference>
<dbReference type="OrthoDB" id="10062454at2759"/>
<evidence type="ECO:0000313" key="4">
    <source>
        <dbReference type="RefSeq" id="XP_013378934.1"/>
    </source>
</evidence>
<feature type="compositionally biased region" description="Low complexity" evidence="1">
    <location>
        <begin position="402"/>
        <end position="411"/>
    </location>
</feature>
<proteinExistence type="predicted"/>
<dbReference type="SUPFAM" id="SSF54001">
    <property type="entry name" value="Cysteine proteinases"/>
    <property type="match status" value="2"/>
</dbReference>
<dbReference type="InterPro" id="IPR038765">
    <property type="entry name" value="Papain-like_cys_pep_sf"/>
</dbReference>
<feature type="region of interest" description="Disordered" evidence="1">
    <location>
        <begin position="756"/>
        <end position="840"/>
    </location>
</feature>
<dbReference type="Pfam" id="PF00443">
    <property type="entry name" value="UCH"/>
    <property type="match status" value="2"/>
</dbReference>
<organism evidence="3 4">
    <name type="scientific">Lingula anatina</name>
    <name type="common">Brachiopod</name>
    <name type="synonym">Lingula unguis</name>
    <dbReference type="NCBI Taxonomy" id="7574"/>
    <lineage>
        <taxon>Eukaryota</taxon>
        <taxon>Metazoa</taxon>
        <taxon>Spiralia</taxon>
        <taxon>Lophotrochozoa</taxon>
        <taxon>Brachiopoda</taxon>
        <taxon>Linguliformea</taxon>
        <taxon>Lingulata</taxon>
        <taxon>Lingulida</taxon>
        <taxon>Linguloidea</taxon>
        <taxon>Lingulidae</taxon>
        <taxon>Lingula</taxon>
    </lineage>
</organism>
<feature type="compositionally biased region" description="Basic and acidic residues" evidence="1">
    <location>
        <begin position="787"/>
        <end position="797"/>
    </location>
</feature>
<feature type="compositionally biased region" description="Basic and acidic residues" evidence="1">
    <location>
        <begin position="36"/>
        <end position="49"/>
    </location>
</feature>
<feature type="compositionally biased region" description="Polar residues" evidence="1">
    <location>
        <begin position="282"/>
        <end position="291"/>
    </location>
</feature>
<feature type="compositionally biased region" description="Polar residues" evidence="1">
    <location>
        <begin position="472"/>
        <end position="481"/>
    </location>
</feature>
<dbReference type="Proteomes" id="UP000085678">
    <property type="component" value="Unplaced"/>
</dbReference>
<dbReference type="InterPro" id="IPR050164">
    <property type="entry name" value="Peptidase_C19"/>
</dbReference>
<evidence type="ECO:0000256" key="1">
    <source>
        <dbReference type="SAM" id="MobiDB-lite"/>
    </source>
</evidence>
<feature type="domain" description="USP" evidence="2">
    <location>
        <begin position="93"/>
        <end position="1120"/>
    </location>
</feature>
<dbReference type="GO" id="GO:0005634">
    <property type="term" value="C:nucleus"/>
    <property type="evidence" value="ECO:0007669"/>
    <property type="project" value="TreeGrafter"/>
</dbReference>